<organism evidence="2 3">
    <name type="scientific">Pseudoalteromonas gelatinilytica</name>
    <dbReference type="NCBI Taxonomy" id="1703256"/>
    <lineage>
        <taxon>Bacteria</taxon>
        <taxon>Pseudomonadati</taxon>
        <taxon>Pseudomonadota</taxon>
        <taxon>Gammaproteobacteria</taxon>
        <taxon>Alteromonadales</taxon>
        <taxon>Pseudoalteromonadaceae</taxon>
        <taxon>Pseudoalteromonas</taxon>
    </lineage>
</organism>
<keyword evidence="1" id="KW-0732">Signal</keyword>
<dbReference type="Gene3D" id="1.25.40.10">
    <property type="entry name" value="Tetratricopeptide repeat domain"/>
    <property type="match status" value="1"/>
</dbReference>
<feature type="chain" id="PRO_5017386277" evidence="1">
    <location>
        <begin position="23"/>
        <end position="215"/>
    </location>
</feature>
<sequence>MTKLNFKALMMLGVIMAAPAKADFNSDLSSVQKQWAVVNYELVEDAQLDAFEKLASETAEFTKANDQQAASHIWYGIVLSSYAGAKGGLGALGLAKDAKAQFEKALSLDPKALDGSAYTSLATLYGKVPGWPIGFGDDDEAKKLFKQALELNPRGIDSNYLYASFLYDERKYKSAREFLLVAQQAPARPDRPKADLYRQQEITKLLAKVEKKIKR</sequence>
<dbReference type="RefSeq" id="WP_063703906.1">
    <property type="nucleotide sequence ID" value="NZ_LRRU01000019.1"/>
</dbReference>
<dbReference type="Proteomes" id="UP000265938">
    <property type="component" value="Unassembled WGS sequence"/>
</dbReference>
<dbReference type="Pfam" id="PF13181">
    <property type="entry name" value="TPR_8"/>
    <property type="match status" value="1"/>
</dbReference>
<dbReference type="Pfam" id="PF14559">
    <property type="entry name" value="TPR_19"/>
    <property type="match status" value="1"/>
</dbReference>
<evidence type="ECO:0000313" key="3">
    <source>
        <dbReference type="Proteomes" id="UP000265938"/>
    </source>
</evidence>
<evidence type="ECO:0000256" key="1">
    <source>
        <dbReference type="SAM" id="SignalP"/>
    </source>
</evidence>
<evidence type="ECO:0000313" key="2">
    <source>
        <dbReference type="EMBL" id="RJF35156.1"/>
    </source>
</evidence>
<dbReference type="AlphaFoldDB" id="A0A3A3EN60"/>
<dbReference type="SUPFAM" id="SSF48452">
    <property type="entry name" value="TPR-like"/>
    <property type="match status" value="1"/>
</dbReference>
<dbReference type="InterPro" id="IPR011990">
    <property type="entry name" value="TPR-like_helical_dom_sf"/>
</dbReference>
<protein>
    <submittedName>
        <fullName evidence="2">Tetratricopeptide repeat protein</fullName>
    </submittedName>
</protein>
<gene>
    <name evidence="2" type="ORF">D4741_09210</name>
</gene>
<feature type="signal peptide" evidence="1">
    <location>
        <begin position="1"/>
        <end position="22"/>
    </location>
</feature>
<proteinExistence type="predicted"/>
<accession>A0A3A3EN60</accession>
<name>A0A3A3EN60_9GAMM</name>
<comment type="caution">
    <text evidence="2">The sequence shown here is derived from an EMBL/GenBank/DDBJ whole genome shotgun (WGS) entry which is preliminary data.</text>
</comment>
<dbReference type="InterPro" id="IPR019734">
    <property type="entry name" value="TPR_rpt"/>
</dbReference>
<dbReference type="EMBL" id="QYSE01000002">
    <property type="protein sequence ID" value="RJF35156.1"/>
    <property type="molecule type" value="Genomic_DNA"/>
</dbReference>
<reference evidence="2 3" key="1">
    <citation type="submission" date="2018-09" db="EMBL/GenBank/DDBJ databases">
        <title>Identification of marine bacteria producing industrial enzymes.</title>
        <authorList>
            <person name="Cheng T.H."/>
            <person name="Saidin J."/>
            <person name="Muhd D.D."/>
            <person name="Isa M.N.M."/>
            <person name="Bakar M.F.A."/>
            <person name="Ismail N."/>
        </authorList>
    </citation>
    <scope>NUCLEOTIDE SEQUENCE [LARGE SCALE GENOMIC DNA]</scope>
    <source>
        <strain evidence="2 3">MNAD 1.6</strain>
    </source>
</reference>